<dbReference type="PANTHER" id="PTHR11373">
    <property type="entry name" value="DEOXYNUCLEOSIDE TRIPHOSPHATE TRIPHOSPHOHYDROLASE"/>
    <property type="match status" value="1"/>
</dbReference>
<protein>
    <submittedName>
        <fullName evidence="2">Putative metal-dependent nucleotide (Pyro)phosphohydrolase</fullName>
    </submittedName>
</protein>
<dbReference type="SUPFAM" id="SSF109604">
    <property type="entry name" value="HD-domain/PDEase-like"/>
    <property type="match status" value="1"/>
</dbReference>
<feature type="domain" description="HD" evidence="1">
    <location>
        <begin position="61"/>
        <end position="177"/>
    </location>
</feature>
<keyword evidence="2" id="KW-0378">Hydrolase</keyword>
<dbReference type="AlphaFoldDB" id="A0A653IHR4"/>
<reference evidence="2 3" key="1">
    <citation type="submission" date="2019-10" db="EMBL/GenBank/DDBJ databases">
        <authorList>
            <person name="Karimi E."/>
        </authorList>
    </citation>
    <scope>NUCLEOTIDE SEQUENCE [LARGE SCALE GENOMIC DNA]</scope>
    <source>
        <strain evidence="2">Exiguobacterium sp. 9Y</strain>
    </source>
</reference>
<dbReference type="Pfam" id="PF19276">
    <property type="entry name" value="HD_assoc_2"/>
    <property type="match status" value="1"/>
</dbReference>
<dbReference type="SMART" id="SM00471">
    <property type="entry name" value="HDc"/>
    <property type="match status" value="1"/>
</dbReference>
<dbReference type="Proteomes" id="UP000439752">
    <property type="component" value="Unassembled WGS sequence"/>
</dbReference>
<proteinExistence type="predicted"/>
<evidence type="ECO:0000313" key="3">
    <source>
        <dbReference type="Proteomes" id="UP000439752"/>
    </source>
</evidence>
<name>A0A653IHR4_9BACL</name>
<dbReference type="Gene3D" id="1.10.3210.10">
    <property type="entry name" value="Hypothetical protein af1432"/>
    <property type="match status" value="1"/>
</dbReference>
<evidence type="ECO:0000259" key="1">
    <source>
        <dbReference type="PROSITE" id="PS51831"/>
    </source>
</evidence>
<dbReference type="FunFam" id="1.10.3210.10:FF:000014">
    <property type="entry name" value="HD domain-containing protein"/>
    <property type="match status" value="1"/>
</dbReference>
<dbReference type="PROSITE" id="PS51831">
    <property type="entry name" value="HD"/>
    <property type="match status" value="1"/>
</dbReference>
<accession>A0A653IHR4</accession>
<dbReference type="RefSeq" id="WP_159173981.1">
    <property type="nucleotide sequence ID" value="NZ_LR732312.1"/>
</dbReference>
<evidence type="ECO:0000313" key="2">
    <source>
        <dbReference type="EMBL" id="VWX38306.1"/>
    </source>
</evidence>
<dbReference type="GO" id="GO:0008832">
    <property type="term" value="F:dGTPase activity"/>
    <property type="evidence" value="ECO:0007669"/>
    <property type="project" value="TreeGrafter"/>
</dbReference>
<dbReference type="InterPro" id="IPR050135">
    <property type="entry name" value="dGTPase-like"/>
</dbReference>
<gene>
    <name evidence="2" type="primary">ywfO</name>
    <name evidence="2" type="ORF">EXIGUO9Y_380070</name>
</gene>
<sequence length="439" mass="51747">MYQSLGQLRETKVFKDPVHRYIYVSDQLIWQLIGTKEFQRLRRVKQLGTSFLTFHGAEHTRFHHSLGVYEITRQLIDVFNGRADWDDQYRELTLVAALLHDVGHGPFSHAFENVFGVDHEEWTERIILGDTEIKRVLDQVGEGFAEEVASVINKTHPNQLLVTMISSQLDVDRMDYLLRDAHFAGVSYGKFDLERMLRVLRPAHNQMVVKQSGMHSIEDYIMRRYQMYWQVYLHPVTRSSDYLLKAILERAKELYTSGYVFDIHPVHLIPLFDRTMALKNYLALDETIVYFYFQQWMEEHDAILSDLSRRFVNRKLFKYVDYPPEKREAIHEKLAELFNKIGLDPAYYLLEDKLSRLPYDLYGENGEISKQPIMLQMKDGQKKEISQVSPLVEAIANSRQTDEKLFYPQEILYDLREFANEKMQIDQLLLGGYSNETSH</sequence>
<dbReference type="InterPro" id="IPR003607">
    <property type="entry name" value="HD/PDEase_dom"/>
</dbReference>
<organism evidence="2 3">
    <name type="scientific">Exiguobacterium oxidotolerans</name>
    <dbReference type="NCBI Taxonomy" id="223958"/>
    <lineage>
        <taxon>Bacteria</taxon>
        <taxon>Bacillati</taxon>
        <taxon>Bacillota</taxon>
        <taxon>Bacilli</taxon>
        <taxon>Bacillales</taxon>
        <taxon>Bacillales Family XII. Incertae Sedis</taxon>
        <taxon>Exiguobacterium</taxon>
    </lineage>
</organism>
<keyword evidence="3" id="KW-1185">Reference proteome</keyword>
<dbReference type="Pfam" id="PF01966">
    <property type="entry name" value="HD"/>
    <property type="match status" value="1"/>
</dbReference>
<dbReference type="InterPro" id="IPR006674">
    <property type="entry name" value="HD_domain"/>
</dbReference>
<dbReference type="EMBL" id="CABWKQ010000032">
    <property type="protein sequence ID" value="VWX38306.1"/>
    <property type="molecule type" value="Genomic_DNA"/>
</dbReference>
<dbReference type="InterPro" id="IPR045509">
    <property type="entry name" value="HD_assoc_2"/>
</dbReference>
<dbReference type="CDD" id="cd00077">
    <property type="entry name" value="HDc"/>
    <property type="match status" value="1"/>
</dbReference>
<dbReference type="PANTHER" id="PTHR11373:SF4">
    <property type="entry name" value="DEOXYNUCLEOSIDE TRIPHOSPHATE TRIPHOSPHOHYDROLASE SAMHD1"/>
    <property type="match status" value="1"/>
</dbReference>
<dbReference type="GO" id="GO:0006203">
    <property type="term" value="P:dGTP catabolic process"/>
    <property type="evidence" value="ECO:0007669"/>
    <property type="project" value="TreeGrafter"/>
</dbReference>